<evidence type="ECO:0000313" key="1">
    <source>
        <dbReference type="WBParaSite" id="MCU_006264-RA"/>
    </source>
</evidence>
<proteinExistence type="predicted"/>
<dbReference type="WBParaSite" id="MCU_006264-RA">
    <property type="protein sequence ID" value="MCU_006264-RA"/>
    <property type="gene ID" value="MCU_006264"/>
</dbReference>
<sequence>MTSQASSIRVRHAGHAAYYMLHLIHVLLRLAAYLPRLPLELRGTQDWLRPGGPICLRPELLPHHTTPVEYPSPNRKKTGTTEQALLTNQKPELCLRRLPSEPTALATPLIMYCISVVSFSGWLPSFPACHWIAERHGIG</sequence>
<reference evidence="1" key="1">
    <citation type="submission" date="2019-11" db="UniProtKB">
        <authorList>
            <consortium name="WormBaseParasite"/>
        </authorList>
    </citation>
    <scope>IDENTIFICATION</scope>
</reference>
<dbReference type="AlphaFoldDB" id="A0A5K3FAG5"/>
<name>A0A5K3FAG5_MESCO</name>
<protein>
    <submittedName>
        <fullName evidence="1">Uncharacterized protein</fullName>
    </submittedName>
</protein>
<organism evidence="1">
    <name type="scientific">Mesocestoides corti</name>
    <name type="common">Flatworm</name>
    <dbReference type="NCBI Taxonomy" id="53468"/>
    <lineage>
        <taxon>Eukaryota</taxon>
        <taxon>Metazoa</taxon>
        <taxon>Spiralia</taxon>
        <taxon>Lophotrochozoa</taxon>
        <taxon>Platyhelminthes</taxon>
        <taxon>Cestoda</taxon>
        <taxon>Eucestoda</taxon>
        <taxon>Cyclophyllidea</taxon>
        <taxon>Mesocestoididae</taxon>
        <taxon>Mesocestoides</taxon>
    </lineage>
</organism>
<accession>A0A5K3FAG5</accession>